<dbReference type="AlphaFoldDB" id="S7UKS3"/>
<dbReference type="RefSeq" id="WP_020887048.1">
    <property type="nucleotide sequence ID" value="NZ_ATHI01000026.1"/>
</dbReference>
<reference evidence="2 3" key="1">
    <citation type="journal article" date="2013" name="Genome Announc.">
        <title>Draft genome sequences for three mercury-methylating, sulfate-reducing bacteria.</title>
        <authorList>
            <person name="Brown S.D."/>
            <person name="Hurt R.A.Jr."/>
            <person name="Gilmour C.C."/>
            <person name="Elias D.A."/>
        </authorList>
    </citation>
    <scope>NUCLEOTIDE SEQUENCE [LARGE SCALE GENOMIC DNA]</scope>
    <source>
        <strain evidence="2 3">DSM 16529</strain>
    </source>
</reference>
<proteinExistence type="predicted"/>
<protein>
    <recommendedName>
        <fullName evidence="1">Amphi-Trp domain-containing protein</fullName>
    </recommendedName>
</protein>
<gene>
    <name evidence="2" type="ORF">dsat_0354</name>
</gene>
<evidence type="ECO:0000313" key="3">
    <source>
        <dbReference type="Proteomes" id="UP000014975"/>
    </source>
</evidence>
<accession>S7UKS3</accession>
<evidence type="ECO:0000313" key="2">
    <source>
        <dbReference type="EMBL" id="EPR32913.1"/>
    </source>
</evidence>
<sequence length="84" mass="9275">MSKSKLFEIEETQLTYNAAVLLHHIADGLARGSLRLNDGSGEHVLEVGKQVKVSCSAKSKEKSDGFKNKLEIEVTWYAPLEGSR</sequence>
<dbReference type="EMBL" id="ATHI01000026">
    <property type="protein sequence ID" value="EPR32913.1"/>
    <property type="molecule type" value="Genomic_DNA"/>
</dbReference>
<dbReference type="Proteomes" id="UP000014975">
    <property type="component" value="Unassembled WGS sequence"/>
</dbReference>
<dbReference type="eggNOG" id="ENOG502ZF37">
    <property type="taxonomic scope" value="Bacteria"/>
</dbReference>
<feature type="domain" description="Amphi-Trp" evidence="1">
    <location>
        <begin position="1"/>
        <end position="79"/>
    </location>
</feature>
<evidence type="ECO:0000259" key="1">
    <source>
        <dbReference type="Pfam" id="PF20068"/>
    </source>
</evidence>
<dbReference type="PATRIC" id="fig|1121439.3.peg.1703"/>
<dbReference type="OrthoDB" id="2942826at2"/>
<dbReference type="NCBIfam" id="TIGR04354">
    <property type="entry name" value="amphi-Trp"/>
    <property type="match status" value="1"/>
</dbReference>
<dbReference type="Pfam" id="PF20068">
    <property type="entry name" value="Amphi-Trp"/>
    <property type="match status" value="1"/>
</dbReference>
<keyword evidence="3" id="KW-1185">Reference proteome</keyword>
<dbReference type="InterPro" id="IPR027598">
    <property type="entry name" value="Amphi-Trp_dom"/>
</dbReference>
<comment type="caution">
    <text evidence="2">The sequence shown here is derived from an EMBL/GenBank/DDBJ whole genome shotgun (WGS) entry which is preliminary data.</text>
</comment>
<organism evidence="2 3">
    <name type="scientific">Alkalidesulfovibrio alkalitolerans DSM 16529</name>
    <dbReference type="NCBI Taxonomy" id="1121439"/>
    <lineage>
        <taxon>Bacteria</taxon>
        <taxon>Pseudomonadati</taxon>
        <taxon>Thermodesulfobacteriota</taxon>
        <taxon>Desulfovibrionia</taxon>
        <taxon>Desulfovibrionales</taxon>
        <taxon>Desulfovibrionaceae</taxon>
        <taxon>Alkalidesulfovibrio</taxon>
    </lineage>
</organism>
<name>S7UKS3_9BACT</name>